<dbReference type="VEuPathDB" id="MicrosporidiaDB:M970_030270"/>
<evidence type="ECO:0000256" key="4">
    <source>
        <dbReference type="ARBA" id="ARBA00022723"/>
    </source>
</evidence>
<evidence type="ECO:0000256" key="7">
    <source>
        <dbReference type="RuleBase" id="RU004326"/>
    </source>
</evidence>
<protein>
    <submittedName>
        <fullName evidence="12">Phosphomannoglucomutase</fullName>
    </submittedName>
</protein>
<dbReference type="InterPro" id="IPR005846">
    <property type="entry name" value="A-D-PHexomutase_a/b/a-III"/>
</dbReference>
<dbReference type="InterPro" id="IPR016066">
    <property type="entry name" value="A-D-PHexomutase_CS"/>
</dbReference>
<feature type="domain" description="Alpha-D-phosphohexomutase alpha/beta/alpha" evidence="11">
    <location>
        <begin position="360"/>
        <end position="459"/>
    </location>
</feature>
<evidence type="ECO:0000256" key="2">
    <source>
        <dbReference type="ARBA" id="ARBA00010231"/>
    </source>
</evidence>
<organism evidence="12">
    <name type="scientific">Encephalitozoon cuniculi</name>
    <name type="common">Microsporidian parasite</name>
    <dbReference type="NCBI Taxonomy" id="6035"/>
    <lineage>
        <taxon>Eukaryota</taxon>
        <taxon>Fungi</taxon>
        <taxon>Fungi incertae sedis</taxon>
        <taxon>Microsporidia</taxon>
        <taxon>Unikaryonidae</taxon>
        <taxon>Encephalitozoon</taxon>
    </lineage>
</organism>
<dbReference type="InterPro" id="IPR005845">
    <property type="entry name" value="A-D-PHexomutase_a/b/a-II"/>
</dbReference>
<dbReference type="VEuPathDB" id="MicrosporidiaDB:ECU03_0340"/>
<dbReference type="SUPFAM" id="SSF55957">
    <property type="entry name" value="Phosphoglucomutase, C-terminal domain"/>
    <property type="match status" value="1"/>
</dbReference>
<proteinExistence type="inferred from homology"/>
<dbReference type="VEuPathDB" id="MicrosporidiaDB:AEWR_030270"/>
<dbReference type="VEuPathDB" id="MicrosporidiaDB:AEWQ_030270"/>
<feature type="region of interest" description="Disordered" evidence="8">
    <location>
        <begin position="1"/>
        <end position="26"/>
    </location>
</feature>
<evidence type="ECO:0000259" key="11">
    <source>
        <dbReference type="Pfam" id="PF02880"/>
    </source>
</evidence>
<evidence type="ECO:0000256" key="1">
    <source>
        <dbReference type="ARBA" id="ARBA00001946"/>
    </source>
</evidence>
<comment type="cofactor">
    <cofactor evidence="1">
        <name>Mg(2+)</name>
        <dbReference type="ChEBI" id="CHEBI:18420"/>
    </cofactor>
</comment>
<dbReference type="EMBL" id="KC513611">
    <property type="protein sequence ID" value="AGE95928.1"/>
    <property type="molecule type" value="Genomic_DNA"/>
</dbReference>
<evidence type="ECO:0000256" key="3">
    <source>
        <dbReference type="ARBA" id="ARBA00022553"/>
    </source>
</evidence>
<dbReference type="InterPro" id="IPR016055">
    <property type="entry name" value="A-D-PHexomutase_a/b/a-I/II/III"/>
</dbReference>
<dbReference type="PANTHER" id="PTHR45745">
    <property type="entry name" value="PHOSPHOMANNOMUTASE 45A"/>
    <property type="match status" value="1"/>
</dbReference>
<sequence length="569" mass="63529">MGSPKREVEKTKAHRPPMDRDCGGENEEMGAMKKKYMEATCDPDKFQNDLEIYGEKDLLRLVKFGTGGMRGLMRSGFNGINEVTCNLIGTELCRRFSSIVIGCDGRYNSLNYAMILRGIFKLNGKEAVLYSEVATPFLAFLVSRLGADAGIMVTASHNPKEYNGFKVYTSNGSQIGSPLDREIEESMEMLNLTRLSGEEWYGEIFKRIREENDILGGKIPPASRKTNMANSAGIDFSRRDELVDCYNRWMFKGWSDSIVQAIKSAGSPVPVVFTGLCGVSGEFVKKALEFYNLDGSMHFIDEECIPNPNFPSLPFPNPEVPETLARSKSSGLGDIVFSCDPDGDRFGLSEKVGGEWVDYNGNEIAAMFMDFFVENFAPSDLAFINTYLCNGLMEKVCSIHGIEYFRTETGFKNVSRAVDSVEGKNVFAYEDSLGFLFGNGKEKDGIKCVVLMASMVQRELPSRTLKRMERYGCFSSVNIHIRCTEPDRILEKVLRKFPAAKTEGKRSTVEFDDYKVILRVSGTESVLKVYTSSEVLSKGALTTAAKNFSDRYIRNEISNDECLSCDAHN</sequence>
<name>M1K4Q2_ENCCN</name>
<keyword evidence="3" id="KW-0597">Phosphoprotein</keyword>
<dbReference type="InterPro" id="IPR005844">
    <property type="entry name" value="A-D-PHexomutase_a/b/a-I"/>
</dbReference>
<dbReference type="GO" id="GO:0006166">
    <property type="term" value="P:purine ribonucleoside salvage"/>
    <property type="evidence" value="ECO:0007669"/>
    <property type="project" value="TreeGrafter"/>
</dbReference>
<gene>
    <name evidence="12" type="ORF">ECU03_0340</name>
</gene>
<dbReference type="GO" id="GO:0000287">
    <property type="term" value="F:magnesium ion binding"/>
    <property type="evidence" value="ECO:0007669"/>
    <property type="project" value="InterPro"/>
</dbReference>
<dbReference type="AlphaFoldDB" id="M1K4Q2"/>
<evidence type="ECO:0000259" key="10">
    <source>
        <dbReference type="Pfam" id="PF02879"/>
    </source>
</evidence>
<keyword evidence="5 7" id="KW-0460">Magnesium</keyword>
<dbReference type="InterPro" id="IPR036900">
    <property type="entry name" value="A-D-PHexomutase_C_sf"/>
</dbReference>
<evidence type="ECO:0000256" key="8">
    <source>
        <dbReference type="SAM" id="MobiDB-lite"/>
    </source>
</evidence>
<evidence type="ECO:0000259" key="9">
    <source>
        <dbReference type="Pfam" id="PF02878"/>
    </source>
</evidence>
<dbReference type="CDD" id="cd05799">
    <property type="entry name" value="PGM2"/>
    <property type="match status" value="1"/>
</dbReference>
<feature type="domain" description="Alpha-D-phosphohexomutase alpha/beta/alpha" evidence="9">
    <location>
        <begin position="63"/>
        <end position="188"/>
    </location>
</feature>
<dbReference type="Gene3D" id="3.40.120.10">
    <property type="entry name" value="Alpha-D-Glucose-1,6-Bisphosphate, subunit A, domain 3"/>
    <property type="match status" value="3"/>
</dbReference>
<dbReference type="Pfam" id="PF02880">
    <property type="entry name" value="PGM_PMM_III"/>
    <property type="match status" value="1"/>
</dbReference>
<dbReference type="Pfam" id="PF02878">
    <property type="entry name" value="PGM_PMM_I"/>
    <property type="match status" value="1"/>
</dbReference>
<dbReference type="PROSITE" id="PS00710">
    <property type="entry name" value="PGM_PMM"/>
    <property type="match status" value="1"/>
</dbReference>
<feature type="domain" description="Alpha-D-phosphohexomutase alpha/beta/alpha" evidence="10">
    <location>
        <begin position="254"/>
        <end position="351"/>
    </location>
</feature>
<evidence type="ECO:0000313" key="12">
    <source>
        <dbReference type="EMBL" id="AGE95928.1"/>
    </source>
</evidence>
<keyword evidence="6" id="KW-0413">Isomerase</keyword>
<dbReference type="GO" id="GO:0008973">
    <property type="term" value="F:phosphopentomutase activity"/>
    <property type="evidence" value="ECO:0007669"/>
    <property type="project" value="TreeGrafter"/>
</dbReference>
<reference evidence="12" key="1">
    <citation type="journal article" date="2013" name="Eukaryot. Cell">
        <title>Extremely Reduced Levels of Heterozygosity in the Vertebrate Pathogen Encephalitozoon cuniculi.</title>
        <authorList>
            <person name="Selman M."/>
            <person name="Sak B."/>
            <person name="Kvac M."/>
            <person name="Farinelli L."/>
            <person name="Weiss L.M."/>
            <person name="Corradi N."/>
        </authorList>
    </citation>
    <scope>NUCLEOTIDE SEQUENCE</scope>
</reference>
<accession>M1K4Q2</accession>
<dbReference type="GO" id="GO:0005975">
    <property type="term" value="P:carbohydrate metabolic process"/>
    <property type="evidence" value="ECO:0007669"/>
    <property type="project" value="InterPro"/>
</dbReference>
<keyword evidence="4 7" id="KW-0479">Metal-binding</keyword>
<dbReference type="Pfam" id="PF02879">
    <property type="entry name" value="PGM_PMM_II"/>
    <property type="match status" value="1"/>
</dbReference>
<dbReference type="SUPFAM" id="SSF53738">
    <property type="entry name" value="Phosphoglucomutase, first 3 domains"/>
    <property type="match status" value="3"/>
</dbReference>
<evidence type="ECO:0000256" key="5">
    <source>
        <dbReference type="ARBA" id="ARBA00022842"/>
    </source>
</evidence>
<dbReference type="VEuPathDB" id="MicrosporidiaDB:AEWD_030270"/>
<dbReference type="PANTHER" id="PTHR45745:SF1">
    <property type="entry name" value="PHOSPHOGLUCOMUTASE 2B-RELATED"/>
    <property type="match status" value="1"/>
</dbReference>
<feature type="compositionally biased region" description="Basic and acidic residues" evidence="8">
    <location>
        <begin position="1"/>
        <end position="23"/>
    </location>
</feature>
<comment type="similarity">
    <text evidence="2 7">Belongs to the phosphohexose mutase family.</text>
</comment>
<evidence type="ECO:0000256" key="6">
    <source>
        <dbReference type="ARBA" id="ARBA00023235"/>
    </source>
</evidence>